<protein>
    <recommendedName>
        <fullName evidence="3">DUF3313 domain-containing protein</fullName>
    </recommendedName>
</protein>
<organism evidence="1 2">
    <name type="scientific">Ferrimonas marina</name>
    <dbReference type="NCBI Taxonomy" id="299255"/>
    <lineage>
        <taxon>Bacteria</taxon>
        <taxon>Pseudomonadati</taxon>
        <taxon>Pseudomonadota</taxon>
        <taxon>Gammaproteobacteria</taxon>
        <taxon>Alteromonadales</taxon>
        <taxon>Ferrimonadaceae</taxon>
        <taxon>Ferrimonas</taxon>
    </lineage>
</organism>
<reference evidence="1 2" key="1">
    <citation type="submission" date="2016-11" db="EMBL/GenBank/DDBJ databases">
        <authorList>
            <person name="Jaros S."/>
            <person name="Januszkiewicz K."/>
            <person name="Wedrychowicz H."/>
        </authorList>
    </citation>
    <scope>NUCLEOTIDE SEQUENCE [LARGE SCALE GENOMIC DNA]</scope>
    <source>
        <strain evidence="1 2">DSM 16917</strain>
    </source>
</reference>
<evidence type="ECO:0000313" key="1">
    <source>
        <dbReference type="EMBL" id="SHH77208.1"/>
    </source>
</evidence>
<gene>
    <name evidence="1" type="ORF">SAMN02745129_2902</name>
</gene>
<evidence type="ECO:0008006" key="3">
    <source>
        <dbReference type="Google" id="ProtNLM"/>
    </source>
</evidence>
<proteinExistence type="predicted"/>
<dbReference type="InterPro" id="IPR021747">
    <property type="entry name" value="DUF3313"/>
</dbReference>
<accession>A0A1M5VPU9</accession>
<dbReference type="RefSeq" id="WP_073325868.1">
    <property type="nucleotide sequence ID" value="NZ_FQXG01000004.1"/>
</dbReference>
<name>A0A1M5VPU9_9GAMM</name>
<dbReference type="OrthoDB" id="7513489at2"/>
<dbReference type="Pfam" id="PF11769">
    <property type="entry name" value="DUF3313"/>
    <property type="match status" value="1"/>
</dbReference>
<dbReference type="EMBL" id="FQXG01000004">
    <property type="protein sequence ID" value="SHH77208.1"/>
    <property type="molecule type" value="Genomic_DNA"/>
</dbReference>
<dbReference type="PROSITE" id="PS51257">
    <property type="entry name" value="PROKAR_LIPOPROTEIN"/>
    <property type="match status" value="1"/>
</dbReference>
<sequence>MVRLLLCFIAFTMAGCTTTDDFPQRTDDGLERIPTSKVMAAYQLPEADFSGYRRVQLAPCQVAFRKDWLRDYNRDSAGPRLRTEDMDEIAEAVAEQFAEVFSEELSKRGYQVVEADVKEADVLLLKPAIVNLDVTAPDVPSASIQRNYVSSAGEMTLYLELHDAQTNALLARSVDHREATDLGFYQRANRVTNRQELRRILRRWADLLADGLDEARR</sequence>
<dbReference type="AlphaFoldDB" id="A0A1M5VPU9"/>
<dbReference type="Proteomes" id="UP000184268">
    <property type="component" value="Unassembled WGS sequence"/>
</dbReference>
<evidence type="ECO:0000313" key="2">
    <source>
        <dbReference type="Proteomes" id="UP000184268"/>
    </source>
</evidence>
<keyword evidence="2" id="KW-1185">Reference proteome</keyword>